<dbReference type="OrthoDB" id="2664589at2759"/>
<reference evidence="2" key="1">
    <citation type="journal article" date="2020" name="New Phytol.">
        <title>Comparative genomics reveals dynamic genome evolution in host specialist ectomycorrhizal fungi.</title>
        <authorList>
            <person name="Lofgren L.A."/>
            <person name="Nguyen N.H."/>
            <person name="Vilgalys R."/>
            <person name="Ruytinx J."/>
            <person name="Liao H.L."/>
            <person name="Branco S."/>
            <person name="Kuo A."/>
            <person name="LaButti K."/>
            <person name="Lipzen A."/>
            <person name="Andreopoulos W."/>
            <person name="Pangilinan J."/>
            <person name="Riley R."/>
            <person name="Hundley H."/>
            <person name="Na H."/>
            <person name="Barry K."/>
            <person name="Grigoriev I.V."/>
            <person name="Stajich J.E."/>
            <person name="Kennedy P.G."/>
        </authorList>
    </citation>
    <scope>NUCLEOTIDE SEQUENCE</scope>
    <source>
        <strain evidence="2">MN1</strain>
    </source>
</reference>
<evidence type="ECO:0000256" key="1">
    <source>
        <dbReference type="SAM" id="MobiDB-lite"/>
    </source>
</evidence>
<evidence type="ECO:0000313" key="3">
    <source>
        <dbReference type="Proteomes" id="UP000807769"/>
    </source>
</evidence>
<dbReference type="RefSeq" id="XP_041200198.1">
    <property type="nucleotide sequence ID" value="XM_041334033.1"/>
</dbReference>
<accession>A0A9P7JK96</accession>
<proteinExistence type="predicted"/>
<name>A0A9P7JK96_9AGAM</name>
<organism evidence="2 3">
    <name type="scientific">Suillus subaureus</name>
    <dbReference type="NCBI Taxonomy" id="48587"/>
    <lineage>
        <taxon>Eukaryota</taxon>
        <taxon>Fungi</taxon>
        <taxon>Dikarya</taxon>
        <taxon>Basidiomycota</taxon>
        <taxon>Agaricomycotina</taxon>
        <taxon>Agaricomycetes</taxon>
        <taxon>Agaricomycetidae</taxon>
        <taxon>Boletales</taxon>
        <taxon>Suillineae</taxon>
        <taxon>Suillaceae</taxon>
        <taxon>Suillus</taxon>
    </lineage>
</organism>
<sequence length="135" mass="14805">MLTVRFLGTIAKRRDVQINYANFNIAIKERLGINVRGWPEGIPFQSLTSLNDLSALQKIHDALKDGSAHCKKGEVIGKPHKKHGDAGVPCKCKGNGKENTCLRKQVQALGSSMQAPKSAEFVETTDKDDTSEEEV</sequence>
<gene>
    <name evidence="2" type="ORF">BJ212DRAFT_1311719</name>
</gene>
<dbReference type="AlphaFoldDB" id="A0A9P7JK96"/>
<keyword evidence="3" id="KW-1185">Reference proteome</keyword>
<dbReference type="EMBL" id="JABBWG010000001">
    <property type="protein sequence ID" value="KAG1827351.1"/>
    <property type="molecule type" value="Genomic_DNA"/>
</dbReference>
<dbReference type="GeneID" id="64628050"/>
<dbReference type="Proteomes" id="UP000807769">
    <property type="component" value="Unassembled WGS sequence"/>
</dbReference>
<comment type="caution">
    <text evidence="2">The sequence shown here is derived from an EMBL/GenBank/DDBJ whole genome shotgun (WGS) entry which is preliminary data.</text>
</comment>
<protein>
    <submittedName>
        <fullName evidence="2">Uncharacterized protein</fullName>
    </submittedName>
</protein>
<feature type="region of interest" description="Disordered" evidence="1">
    <location>
        <begin position="112"/>
        <end position="135"/>
    </location>
</feature>
<evidence type="ECO:0000313" key="2">
    <source>
        <dbReference type="EMBL" id="KAG1827351.1"/>
    </source>
</evidence>